<dbReference type="AlphaFoldDB" id="A0A923J386"/>
<dbReference type="RefSeq" id="WP_035146798.1">
    <property type="nucleotide sequence ID" value="NZ_JAAZWO010000036.1"/>
</dbReference>
<dbReference type="NCBIfam" id="TIGR02906">
    <property type="entry name" value="spore_CotS"/>
    <property type="match status" value="1"/>
</dbReference>
<dbReference type="SUPFAM" id="SSF56112">
    <property type="entry name" value="Protein kinase-like (PK-like)"/>
    <property type="match status" value="1"/>
</dbReference>
<keyword evidence="1" id="KW-0167">Capsid protein</keyword>
<dbReference type="PANTHER" id="PTHR39179">
    <property type="entry name" value="SPORE COAT PROTEIN I"/>
    <property type="match status" value="1"/>
</dbReference>
<dbReference type="PANTHER" id="PTHR39179:SF1">
    <property type="entry name" value="SPORE COAT PROTEIN I"/>
    <property type="match status" value="1"/>
</dbReference>
<reference evidence="1 2" key="1">
    <citation type="submission" date="2020-04" db="EMBL/GenBank/DDBJ databases">
        <title>Genomic insights into acetone-butanol-ethanol (ABE) fermentation by sequencing solventogenic clostridia strains.</title>
        <authorList>
            <person name="Brown S."/>
        </authorList>
    </citation>
    <scope>NUCLEOTIDE SEQUENCE [LARGE SCALE GENOMIC DNA]</scope>
    <source>
        <strain evidence="1 2">DJ011</strain>
    </source>
</reference>
<proteinExistence type="predicted"/>
<dbReference type="Gene3D" id="3.90.1200.10">
    <property type="match status" value="1"/>
</dbReference>
<sequence length="352" mass="42212">MGDRKLVQYIDELTNKERNTIMKLLRNYNFNVQSITKIRSAYRIDTSEGPICLKKIRRSKTKAINGNNLVEELEKHGFYYTAKFFKTKDAYLFVKHKKVFFYVTEWIDGEECDLNDIDEACNCVRLLANFHIATSKINTHRLKVKNNLKNWPKIFNNNLSDLERYKKIIEKKKIKNEFDVQYENYIESFYNRGMAALQMLNASDYYQLSKEANENKTICHDSFYYQNIIKKGNEYYIIDLDSIIIDLHINDLGKLIRRLMFKKAYQWDFDKAKLLIEAYSEVNKISKSELEAMLAIIAFPHKFWKLGKKRYLKHKSWSELKYMHKLTKLVKYDSVEQKFLENYIEYVNSYED</sequence>
<dbReference type="Gene3D" id="3.30.200.20">
    <property type="entry name" value="Phosphorylase Kinase, domain 1"/>
    <property type="match status" value="1"/>
</dbReference>
<comment type="caution">
    <text evidence="1">The sequence shown here is derived from an EMBL/GenBank/DDBJ whole genome shotgun (WGS) entry which is preliminary data.</text>
</comment>
<dbReference type="InterPro" id="IPR011009">
    <property type="entry name" value="Kinase-like_dom_sf"/>
</dbReference>
<name>A0A923J386_CLOTT</name>
<organism evidence="1 2">
    <name type="scientific">Clostridium tetanomorphum</name>
    <dbReference type="NCBI Taxonomy" id="1553"/>
    <lineage>
        <taxon>Bacteria</taxon>
        <taxon>Bacillati</taxon>
        <taxon>Bacillota</taxon>
        <taxon>Clostridia</taxon>
        <taxon>Eubacteriales</taxon>
        <taxon>Clostridiaceae</taxon>
        <taxon>Clostridium</taxon>
    </lineage>
</organism>
<gene>
    <name evidence="1" type="ORF">HGG79_18850</name>
</gene>
<dbReference type="GO" id="GO:0042601">
    <property type="term" value="C:endospore-forming forespore"/>
    <property type="evidence" value="ECO:0007669"/>
    <property type="project" value="TreeGrafter"/>
</dbReference>
<accession>A0A923J386</accession>
<keyword evidence="1" id="KW-0946">Virion</keyword>
<dbReference type="EMBL" id="JAAZWO010000036">
    <property type="protein sequence ID" value="MBC2399805.1"/>
    <property type="molecule type" value="Genomic_DNA"/>
</dbReference>
<protein>
    <submittedName>
        <fullName evidence="1">CotS family spore coat protein</fullName>
    </submittedName>
</protein>
<dbReference type="InterPro" id="IPR014255">
    <property type="entry name" value="Spore_coat_CotS"/>
</dbReference>
<keyword evidence="2" id="KW-1185">Reference proteome</keyword>
<dbReference type="InterPro" id="IPR047175">
    <property type="entry name" value="CotS-like"/>
</dbReference>
<evidence type="ECO:0000313" key="1">
    <source>
        <dbReference type="EMBL" id="MBC2399805.1"/>
    </source>
</evidence>
<evidence type="ECO:0000313" key="2">
    <source>
        <dbReference type="Proteomes" id="UP000563151"/>
    </source>
</evidence>
<dbReference type="Proteomes" id="UP000563151">
    <property type="component" value="Unassembled WGS sequence"/>
</dbReference>